<keyword evidence="6 10" id="KW-1133">Transmembrane helix</keyword>
<evidence type="ECO:0000313" key="12">
    <source>
        <dbReference type="EMBL" id="MFD2169980.1"/>
    </source>
</evidence>
<evidence type="ECO:0000256" key="2">
    <source>
        <dbReference type="ARBA" id="ARBA00011779"/>
    </source>
</evidence>
<comment type="subcellular location">
    <subcellularLocation>
        <location evidence="10">Cell membrane</location>
        <topology evidence="10">Multi-pass membrane protein</topology>
    </subcellularLocation>
    <subcellularLocation>
        <location evidence="1">Membrane</location>
        <topology evidence="1">Multi-pass membrane protein</topology>
    </subcellularLocation>
</comment>
<evidence type="ECO:0000259" key="11">
    <source>
        <dbReference type="PROSITE" id="PS50928"/>
    </source>
</evidence>
<feature type="transmembrane region" description="Helical" evidence="10">
    <location>
        <begin position="91"/>
        <end position="111"/>
    </location>
</feature>
<keyword evidence="4 10" id="KW-0500">Molybdenum</keyword>
<evidence type="ECO:0000256" key="1">
    <source>
        <dbReference type="ARBA" id="ARBA00004141"/>
    </source>
</evidence>
<dbReference type="InterPro" id="IPR011867">
    <property type="entry name" value="ModB_ABC"/>
</dbReference>
<dbReference type="NCBIfam" id="TIGR02139">
    <property type="entry name" value="permease_CysT"/>
    <property type="match status" value="1"/>
</dbReference>
<dbReference type="InterPro" id="IPR000515">
    <property type="entry name" value="MetI-like"/>
</dbReference>
<feature type="transmembrane region" description="Helical" evidence="10">
    <location>
        <begin position="205"/>
        <end position="227"/>
    </location>
</feature>
<accession>A0ABW4ZWK3</accession>
<comment type="caution">
    <text evidence="12">The sequence shown here is derived from an EMBL/GenBank/DDBJ whole genome shotgun (WGS) entry which is preliminary data.</text>
</comment>
<name>A0ABW4ZWK3_9BACL</name>
<evidence type="ECO:0000313" key="13">
    <source>
        <dbReference type="Proteomes" id="UP001597343"/>
    </source>
</evidence>
<keyword evidence="3 10" id="KW-0813">Transport</keyword>
<dbReference type="InterPro" id="IPR011865">
    <property type="entry name" value="CysT_permease"/>
</dbReference>
<dbReference type="Gene3D" id="1.10.3720.10">
    <property type="entry name" value="MetI-like"/>
    <property type="match status" value="1"/>
</dbReference>
<comment type="function">
    <text evidence="9">Part of the ABC transporter complex CysAWTP (TC 3.A.1.6.1) involved in sulfate/thiosulfate import. Probably responsible for the translocation of the substrate across the membrane.</text>
</comment>
<keyword evidence="7" id="KW-0764">Sulfate transport</keyword>
<evidence type="ECO:0000256" key="3">
    <source>
        <dbReference type="ARBA" id="ARBA00022448"/>
    </source>
</evidence>
<dbReference type="PROSITE" id="PS50928">
    <property type="entry name" value="ABC_TM1"/>
    <property type="match status" value="1"/>
</dbReference>
<reference evidence="13" key="1">
    <citation type="journal article" date="2019" name="Int. J. Syst. Evol. Microbiol.">
        <title>The Global Catalogue of Microorganisms (GCM) 10K type strain sequencing project: providing services to taxonomists for standard genome sequencing and annotation.</title>
        <authorList>
            <consortium name="The Broad Institute Genomics Platform"/>
            <consortium name="The Broad Institute Genome Sequencing Center for Infectious Disease"/>
            <person name="Wu L."/>
            <person name="Ma J."/>
        </authorList>
    </citation>
    <scope>NUCLEOTIDE SEQUENCE [LARGE SCALE GENOMIC DNA]</scope>
    <source>
        <strain evidence="13">CGMCC 1.13574</strain>
    </source>
</reference>
<dbReference type="RefSeq" id="WP_386045553.1">
    <property type="nucleotide sequence ID" value="NZ_JBHUIO010000005.1"/>
</dbReference>
<dbReference type="PANTHER" id="PTHR30406">
    <property type="entry name" value="SULFATE TRANSPORT SYSTEM PERMEASE PROTEIN"/>
    <property type="match status" value="1"/>
</dbReference>
<dbReference type="PANTHER" id="PTHR30406:SF8">
    <property type="entry name" value="SULFATE TRANSPORT SYSTEM PERMEASE PROTEIN CYST"/>
    <property type="match status" value="1"/>
</dbReference>
<dbReference type="Pfam" id="PF00528">
    <property type="entry name" value="BPD_transp_1"/>
    <property type="match status" value="1"/>
</dbReference>
<organism evidence="12 13">
    <name type="scientific">Tumebacillus lipolyticus</name>
    <dbReference type="NCBI Taxonomy" id="1280370"/>
    <lineage>
        <taxon>Bacteria</taxon>
        <taxon>Bacillati</taxon>
        <taxon>Bacillota</taxon>
        <taxon>Bacilli</taxon>
        <taxon>Bacillales</taxon>
        <taxon>Alicyclobacillaceae</taxon>
        <taxon>Tumebacillus</taxon>
    </lineage>
</organism>
<dbReference type="InterPro" id="IPR005667">
    <property type="entry name" value="Sulph_transpt2"/>
</dbReference>
<feature type="transmembrane region" description="Helical" evidence="10">
    <location>
        <begin position="239"/>
        <end position="260"/>
    </location>
</feature>
<feature type="transmembrane region" description="Helical" evidence="10">
    <location>
        <begin position="131"/>
        <end position="149"/>
    </location>
</feature>
<evidence type="ECO:0000256" key="9">
    <source>
        <dbReference type="ARBA" id="ARBA00025323"/>
    </source>
</evidence>
<feature type="domain" description="ABC transmembrane type-1" evidence="11">
    <location>
        <begin position="53"/>
        <end position="256"/>
    </location>
</feature>
<evidence type="ECO:0000256" key="5">
    <source>
        <dbReference type="ARBA" id="ARBA00022692"/>
    </source>
</evidence>
<gene>
    <name evidence="12" type="primary">cysT</name>
    <name evidence="12" type="ORF">ACFSOY_08225</name>
</gene>
<proteinExistence type="inferred from homology"/>
<sequence>MVRLLRNSLSYTAVLFVILVVIAPVTGIYVEGFSVGWDAFWSEVTSPMAWSSLMLSIQLALVATLINLVIGTTLAWTLVRYRFWGRGFLNALIDLPFALPTAVSGLILLMLLGPESWLGQLAQRVGFEIVFQPPAIVLAMMFATFPFVIRTVQPLLEEIDKGEEEAAYTLGARRFTTFRKVIFPAIRSGLIGGGLLAYSRSLAEFGAVVLVAGNIPGKTLLASVYIFGEVESANPQGAAAVSIMLLTVSFLILLSINLFLNRRVSR</sequence>
<dbReference type="EMBL" id="JBHUIO010000005">
    <property type="protein sequence ID" value="MFD2169980.1"/>
    <property type="molecule type" value="Genomic_DNA"/>
</dbReference>
<dbReference type="CDD" id="cd06261">
    <property type="entry name" value="TM_PBP2"/>
    <property type="match status" value="1"/>
</dbReference>
<dbReference type="NCBIfam" id="TIGR02141">
    <property type="entry name" value="modB_ABC"/>
    <property type="match status" value="1"/>
</dbReference>
<comment type="similarity">
    <text evidence="10">Belongs to the binding-protein-dependent transport system permease family. CysTW subfamily.</text>
</comment>
<keyword evidence="13" id="KW-1185">Reference proteome</keyword>
<evidence type="ECO:0000256" key="4">
    <source>
        <dbReference type="ARBA" id="ARBA00022505"/>
    </source>
</evidence>
<comment type="function">
    <text evidence="10">Part of the binding-protein-dependent transport system for molybdenum; probably responsible for the translocation of the substrate across the membrane.</text>
</comment>
<dbReference type="SUPFAM" id="SSF161098">
    <property type="entry name" value="MetI-like"/>
    <property type="match status" value="1"/>
</dbReference>
<evidence type="ECO:0000256" key="8">
    <source>
        <dbReference type="ARBA" id="ARBA00023136"/>
    </source>
</evidence>
<dbReference type="Proteomes" id="UP001597343">
    <property type="component" value="Unassembled WGS sequence"/>
</dbReference>
<protein>
    <recommendedName>
        <fullName evidence="10">Molybdenum transport system permease</fullName>
    </recommendedName>
</protein>
<dbReference type="InterPro" id="IPR035906">
    <property type="entry name" value="MetI-like_sf"/>
</dbReference>
<keyword evidence="10" id="KW-1003">Cell membrane</keyword>
<keyword evidence="8 10" id="KW-0472">Membrane</keyword>
<evidence type="ECO:0000256" key="10">
    <source>
        <dbReference type="RuleBase" id="RU365097"/>
    </source>
</evidence>
<evidence type="ECO:0000256" key="7">
    <source>
        <dbReference type="ARBA" id="ARBA00023032"/>
    </source>
</evidence>
<keyword evidence="5 10" id="KW-0812">Transmembrane</keyword>
<dbReference type="NCBIfam" id="TIGR00969">
    <property type="entry name" value="3a0106s02"/>
    <property type="match status" value="1"/>
</dbReference>
<feature type="transmembrane region" description="Helical" evidence="10">
    <location>
        <begin position="12"/>
        <end position="30"/>
    </location>
</feature>
<evidence type="ECO:0000256" key="6">
    <source>
        <dbReference type="ARBA" id="ARBA00022989"/>
    </source>
</evidence>
<feature type="transmembrane region" description="Helical" evidence="10">
    <location>
        <begin position="50"/>
        <end position="79"/>
    </location>
</feature>
<comment type="subunit">
    <text evidence="2">The complex is composed of two ATP-binding proteins (CysA), two transmembrane proteins (CysT and CysW) and a solute-binding protein (CysP).</text>
</comment>